<dbReference type="GO" id="GO:0010468">
    <property type="term" value="P:regulation of gene expression"/>
    <property type="evidence" value="ECO:0007669"/>
    <property type="project" value="UniProtKB-ARBA"/>
</dbReference>
<gene>
    <name evidence="4" type="ORF">NTEN_LOCUS9456</name>
</gene>
<organism evidence="4 5">
    <name type="scientific">Nesidiocoris tenuis</name>
    <dbReference type="NCBI Taxonomy" id="355587"/>
    <lineage>
        <taxon>Eukaryota</taxon>
        <taxon>Metazoa</taxon>
        <taxon>Ecdysozoa</taxon>
        <taxon>Arthropoda</taxon>
        <taxon>Hexapoda</taxon>
        <taxon>Insecta</taxon>
        <taxon>Pterygota</taxon>
        <taxon>Neoptera</taxon>
        <taxon>Paraneoptera</taxon>
        <taxon>Hemiptera</taxon>
        <taxon>Heteroptera</taxon>
        <taxon>Panheteroptera</taxon>
        <taxon>Cimicomorpha</taxon>
        <taxon>Miridae</taxon>
        <taxon>Dicyphina</taxon>
        <taxon>Nesidiocoris</taxon>
    </lineage>
</organism>
<name>A0A6H5GQF3_9HEMI</name>
<evidence type="ECO:0000259" key="3">
    <source>
        <dbReference type="PROSITE" id="PS50137"/>
    </source>
</evidence>
<dbReference type="PROSITE" id="PS50137">
    <property type="entry name" value="DS_RBD"/>
    <property type="match status" value="1"/>
</dbReference>
<feature type="non-terminal residue" evidence="4">
    <location>
        <position position="408"/>
    </location>
</feature>
<accession>A0A6H5GQF3</accession>
<feature type="region of interest" description="Disordered" evidence="2">
    <location>
        <begin position="195"/>
        <end position="243"/>
    </location>
</feature>
<evidence type="ECO:0000256" key="1">
    <source>
        <dbReference type="PROSITE-ProRule" id="PRU00266"/>
    </source>
</evidence>
<dbReference type="AlphaFoldDB" id="A0A6H5GQF3"/>
<dbReference type="GO" id="GO:0003723">
    <property type="term" value="F:RNA binding"/>
    <property type="evidence" value="ECO:0007669"/>
    <property type="project" value="UniProtKB-UniRule"/>
</dbReference>
<dbReference type="Proteomes" id="UP000479000">
    <property type="component" value="Unassembled WGS sequence"/>
</dbReference>
<sequence length="408" mass="45452">MCPYSSSRRLSSISSRNCLRKWSRSLLRNPSRSRGFSRIRLSNWPNPSPKLSLRMTRKWSRVSTTTLMKMARKRRSTGRNVCAPIIFSFSFPSIGRSPDFKLPRRIRKRRQNARLKSLLAPKNALMVLHELHPELKMLVSEQVSNTNQMSYIVDIEIDGQSFRGIGMSKNAAKQAASESALKAVLLKKIEESNSGAAAAPIKSESADEEMPLADAAKSAEGESADGATNGDQPKTRAPPEDDVPWGSLASFALYKLFSEWQSQGFQLSSVTGLHHMTGVAKPPPAPTPMKKLPEDAHTKHPVQLLNQLYPGCLYHENREGAPPKMTFTFSVVVNDQTFKGVETHFSTILQHPRRASLLRAGLHEQVLEQMPILRAPHKRYLTCRLSRAPSLCLTSILRSLRFSGNSGA</sequence>
<dbReference type="EMBL" id="CADCXU010014285">
    <property type="protein sequence ID" value="CAB0003979.1"/>
    <property type="molecule type" value="Genomic_DNA"/>
</dbReference>
<dbReference type="SMART" id="SM00358">
    <property type="entry name" value="DSRM"/>
    <property type="match status" value="1"/>
</dbReference>
<feature type="domain" description="DRBM" evidence="3">
    <location>
        <begin position="120"/>
        <end position="186"/>
    </location>
</feature>
<dbReference type="SUPFAM" id="SSF54768">
    <property type="entry name" value="dsRNA-binding domain-like"/>
    <property type="match status" value="2"/>
</dbReference>
<reference evidence="4 5" key="1">
    <citation type="submission" date="2020-02" db="EMBL/GenBank/DDBJ databases">
        <authorList>
            <person name="Ferguson B K."/>
        </authorList>
    </citation>
    <scope>NUCLEOTIDE SEQUENCE [LARGE SCALE GENOMIC DNA]</scope>
</reference>
<keyword evidence="1" id="KW-0694">RNA-binding</keyword>
<dbReference type="Pfam" id="PF00035">
    <property type="entry name" value="dsrm"/>
    <property type="match status" value="1"/>
</dbReference>
<evidence type="ECO:0000256" key="2">
    <source>
        <dbReference type="SAM" id="MobiDB-lite"/>
    </source>
</evidence>
<dbReference type="InterPro" id="IPR014720">
    <property type="entry name" value="dsRBD_dom"/>
</dbReference>
<evidence type="ECO:0000313" key="5">
    <source>
        <dbReference type="Proteomes" id="UP000479000"/>
    </source>
</evidence>
<dbReference type="Gene3D" id="3.30.160.20">
    <property type="match status" value="2"/>
</dbReference>
<protein>
    <recommendedName>
        <fullName evidence="3">DRBM domain-containing protein</fullName>
    </recommendedName>
</protein>
<dbReference type="OrthoDB" id="6363432at2759"/>
<proteinExistence type="predicted"/>
<evidence type="ECO:0000313" key="4">
    <source>
        <dbReference type="EMBL" id="CAB0003979.1"/>
    </source>
</evidence>
<keyword evidence="5" id="KW-1185">Reference proteome</keyword>